<reference evidence="1 2" key="1">
    <citation type="journal article" date="2021" name="Comput. Struct. Biotechnol. J.">
        <title>De novo genome assembly of the potent medicinal plant Rehmannia glutinosa using nanopore technology.</title>
        <authorList>
            <person name="Ma L."/>
            <person name="Dong C."/>
            <person name="Song C."/>
            <person name="Wang X."/>
            <person name="Zheng X."/>
            <person name="Niu Y."/>
            <person name="Chen S."/>
            <person name="Feng W."/>
        </authorList>
    </citation>
    <scope>NUCLEOTIDE SEQUENCE [LARGE SCALE GENOMIC DNA]</scope>
    <source>
        <strain evidence="1">DH-2019</strain>
    </source>
</reference>
<protein>
    <submittedName>
        <fullName evidence="1">Uncharacterized protein</fullName>
    </submittedName>
</protein>
<dbReference type="PANTHER" id="PTHR34371">
    <property type="entry name" value="OS01G0551000 PROTEIN"/>
    <property type="match status" value="1"/>
</dbReference>
<sequence>MEKQEDEIESKFSTLNFPFLPLPAATMHSPEHPSGTATPPLQTLASVPFKWEEQPGKPRPCTDIIALPGPAKCLELPPCRMLLMDPTNKMPSPTTVLDGPYAVGRPMFSSFRFFREAQCSFDSTSSDSPRSSVDATLYEKLKHAIPWRSTRKSKKEGLRLKECDV</sequence>
<proteinExistence type="predicted"/>
<name>A0ABR0W8Z9_REHGL</name>
<organism evidence="1 2">
    <name type="scientific">Rehmannia glutinosa</name>
    <name type="common">Chinese foxglove</name>
    <dbReference type="NCBI Taxonomy" id="99300"/>
    <lineage>
        <taxon>Eukaryota</taxon>
        <taxon>Viridiplantae</taxon>
        <taxon>Streptophyta</taxon>
        <taxon>Embryophyta</taxon>
        <taxon>Tracheophyta</taxon>
        <taxon>Spermatophyta</taxon>
        <taxon>Magnoliopsida</taxon>
        <taxon>eudicotyledons</taxon>
        <taxon>Gunneridae</taxon>
        <taxon>Pentapetalae</taxon>
        <taxon>asterids</taxon>
        <taxon>lamiids</taxon>
        <taxon>Lamiales</taxon>
        <taxon>Orobanchaceae</taxon>
        <taxon>Rehmannieae</taxon>
        <taxon>Rehmannia</taxon>
    </lineage>
</organism>
<dbReference type="InterPro" id="IPR007789">
    <property type="entry name" value="DUF688"/>
</dbReference>
<keyword evidence="2" id="KW-1185">Reference proteome</keyword>
<gene>
    <name evidence="1" type="ORF">DH2020_023038</name>
</gene>
<evidence type="ECO:0000313" key="1">
    <source>
        <dbReference type="EMBL" id="KAK6142690.1"/>
    </source>
</evidence>
<dbReference type="EMBL" id="JABTTQ020000013">
    <property type="protein sequence ID" value="KAK6142690.1"/>
    <property type="molecule type" value="Genomic_DNA"/>
</dbReference>
<evidence type="ECO:0000313" key="2">
    <source>
        <dbReference type="Proteomes" id="UP001318860"/>
    </source>
</evidence>
<dbReference type="Proteomes" id="UP001318860">
    <property type="component" value="Unassembled WGS sequence"/>
</dbReference>
<comment type="caution">
    <text evidence="1">The sequence shown here is derived from an EMBL/GenBank/DDBJ whole genome shotgun (WGS) entry which is preliminary data.</text>
</comment>
<dbReference type="PANTHER" id="PTHR34371:SF2">
    <property type="entry name" value="DUF688 FAMILY PROTEIN"/>
    <property type="match status" value="1"/>
</dbReference>
<dbReference type="Pfam" id="PF05097">
    <property type="entry name" value="DUF688"/>
    <property type="match status" value="1"/>
</dbReference>
<accession>A0ABR0W8Z9</accession>